<name>A0A221UTW6_9FLAO</name>
<keyword evidence="5" id="KW-0998">Cell outer membrane</keyword>
<protein>
    <submittedName>
        <fullName evidence="8">SusD-like protein</fullName>
    </submittedName>
</protein>
<evidence type="ECO:0000256" key="5">
    <source>
        <dbReference type="ARBA" id="ARBA00023237"/>
    </source>
</evidence>
<keyword evidence="3" id="KW-0732">Signal</keyword>
<dbReference type="RefSeq" id="WP_093977593.1">
    <property type="nucleotide sequence ID" value="NZ_CP022515.1"/>
</dbReference>
<reference evidence="8 9" key="1">
    <citation type="submission" date="2017-07" db="EMBL/GenBank/DDBJ databases">
        <title>Genome Sequence of Arenibacter algicola Strain SMS7 Isolated from a culture of the Diatom Skeletonema marinoi.</title>
        <authorList>
            <person name="Topel M."/>
            <person name="Pinder M.I.M."/>
            <person name="Johansson O.N."/>
            <person name="Kourtchenko O."/>
            <person name="Godhe A."/>
            <person name="Clarke A.K."/>
        </authorList>
    </citation>
    <scope>NUCLEOTIDE SEQUENCE [LARGE SCALE GENOMIC DNA]</scope>
    <source>
        <strain evidence="8 9">SMS7</strain>
    </source>
</reference>
<comment type="subcellular location">
    <subcellularLocation>
        <location evidence="1">Cell outer membrane</location>
    </subcellularLocation>
</comment>
<dbReference type="InterPro" id="IPR012944">
    <property type="entry name" value="SusD_RagB_dom"/>
</dbReference>
<evidence type="ECO:0000256" key="3">
    <source>
        <dbReference type="ARBA" id="ARBA00022729"/>
    </source>
</evidence>
<gene>
    <name evidence="8" type="ORF">AREALGSMS7_01163</name>
</gene>
<evidence type="ECO:0000256" key="4">
    <source>
        <dbReference type="ARBA" id="ARBA00023136"/>
    </source>
</evidence>
<dbReference type="Proteomes" id="UP000204551">
    <property type="component" value="Chromosome"/>
</dbReference>
<dbReference type="AlphaFoldDB" id="A0A221UTW6"/>
<dbReference type="Pfam" id="PF07980">
    <property type="entry name" value="SusD_RagB"/>
    <property type="match status" value="1"/>
</dbReference>
<dbReference type="CDD" id="cd08977">
    <property type="entry name" value="SusD"/>
    <property type="match status" value="1"/>
</dbReference>
<proteinExistence type="inferred from homology"/>
<sequence length="489" mass="55372">MKNLYHITLLLTASLLVLSCSNELDQEPRSIISNQSFWKTQDDAEGALYGAYVDLREVSRFDLNILGEYRSDILGIGLAGDGGYRKYYENTISADDAGPSWEKFYKIINSSNLIIKYIEDIDFVGNDSAKNNILAEAYTMRAFAYFVMVRTWGKVILHTEPIESANTELTHKERSSKQEVFNLIKADLEKAIALFPNNDMPDGRNRWSLAGAKALKGDVFLWTGKMESGGAEDFTVALSAFNDVVGTAGIDLLPNYSDVHKFDNKGNNEIIMAVRYDQFESSNNYIQDMYILSQQIPSDLDPTTRDLIVPGGGNAIVLPTKSTADQFSLDDSRRNATFVELFSQGELYAILAQKNTGTVIDGSRLFLNDVVLYRLADILLMRAETLNALDQDPSDDMNRVRERAYGENFPDHVFVNQSKSLNDEEILRERLFELMLEGKRWWDLVRFNKVFELVPSLQGRDDDKFLVWPIGNSILSLEPKVEQNPGWDF</sequence>
<evidence type="ECO:0000313" key="9">
    <source>
        <dbReference type="Proteomes" id="UP000204551"/>
    </source>
</evidence>
<dbReference type="EMBL" id="CP022515">
    <property type="protein sequence ID" value="ASO04638.1"/>
    <property type="molecule type" value="Genomic_DNA"/>
</dbReference>
<feature type="domain" description="SusD-like N-terminal" evidence="7">
    <location>
        <begin position="92"/>
        <end position="199"/>
    </location>
</feature>
<dbReference type="Gene3D" id="1.25.40.390">
    <property type="match status" value="1"/>
</dbReference>
<evidence type="ECO:0000259" key="7">
    <source>
        <dbReference type="Pfam" id="PF14322"/>
    </source>
</evidence>
<comment type="similarity">
    <text evidence="2">Belongs to the SusD family.</text>
</comment>
<dbReference type="Pfam" id="PF14322">
    <property type="entry name" value="SusD-like_3"/>
    <property type="match status" value="1"/>
</dbReference>
<organism evidence="8 9">
    <name type="scientific">Arenibacter algicola</name>
    <dbReference type="NCBI Taxonomy" id="616991"/>
    <lineage>
        <taxon>Bacteria</taxon>
        <taxon>Pseudomonadati</taxon>
        <taxon>Bacteroidota</taxon>
        <taxon>Flavobacteriia</taxon>
        <taxon>Flavobacteriales</taxon>
        <taxon>Flavobacteriaceae</taxon>
        <taxon>Arenibacter</taxon>
    </lineage>
</organism>
<dbReference type="SUPFAM" id="SSF48452">
    <property type="entry name" value="TPR-like"/>
    <property type="match status" value="1"/>
</dbReference>
<evidence type="ECO:0000256" key="1">
    <source>
        <dbReference type="ARBA" id="ARBA00004442"/>
    </source>
</evidence>
<dbReference type="InterPro" id="IPR011990">
    <property type="entry name" value="TPR-like_helical_dom_sf"/>
</dbReference>
<accession>A0A221UTW6</accession>
<dbReference type="GO" id="GO:0009279">
    <property type="term" value="C:cell outer membrane"/>
    <property type="evidence" value="ECO:0007669"/>
    <property type="project" value="UniProtKB-SubCell"/>
</dbReference>
<dbReference type="KEGG" id="aalg:AREALGSMS7_01163"/>
<dbReference type="InterPro" id="IPR033985">
    <property type="entry name" value="SusD-like_N"/>
</dbReference>
<dbReference type="PROSITE" id="PS51257">
    <property type="entry name" value="PROKAR_LIPOPROTEIN"/>
    <property type="match status" value="1"/>
</dbReference>
<evidence type="ECO:0000256" key="2">
    <source>
        <dbReference type="ARBA" id="ARBA00006275"/>
    </source>
</evidence>
<feature type="domain" description="RagB/SusD" evidence="6">
    <location>
        <begin position="368"/>
        <end position="487"/>
    </location>
</feature>
<evidence type="ECO:0000259" key="6">
    <source>
        <dbReference type="Pfam" id="PF07980"/>
    </source>
</evidence>
<keyword evidence="4" id="KW-0472">Membrane</keyword>
<evidence type="ECO:0000313" key="8">
    <source>
        <dbReference type="EMBL" id="ASO04638.1"/>
    </source>
</evidence>